<accession>A0A2T0THZ6</accession>
<dbReference type="InterPro" id="IPR007863">
    <property type="entry name" value="Peptidase_M16_C"/>
</dbReference>
<evidence type="ECO:0000313" key="3">
    <source>
        <dbReference type="EMBL" id="PRY45310.1"/>
    </source>
</evidence>
<feature type="domain" description="Peptidase M16 N-terminal" evidence="1">
    <location>
        <begin position="49"/>
        <end position="146"/>
    </location>
</feature>
<dbReference type="AlphaFoldDB" id="A0A2T0THZ6"/>
<name>A0A2T0THZ6_9BACT</name>
<dbReference type="EMBL" id="PVTE01000002">
    <property type="protein sequence ID" value="PRY45310.1"/>
    <property type="molecule type" value="Genomic_DNA"/>
</dbReference>
<dbReference type="Gene3D" id="3.30.830.10">
    <property type="entry name" value="Metalloenzyme, LuxS/M16 peptidase-like"/>
    <property type="match status" value="2"/>
</dbReference>
<dbReference type="Proteomes" id="UP000238375">
    <property type="component" value="Unassembled WGS sequence"/>
</dbReference>
<dbReference type="Pfam" id="PF00675">
    <property type="entry name" value="Peptidase_M16"/>
    <property type="match status" value="1"/>
</dbReference>
<dbReference type="SUPFAM" id="SSF63411">
    <property type="entry name" value="LuxS/MPP-like metallohydrolase"/>
    <property type="match status" value="2"/>
</dbReference>
<dbReference type="InterPro" id="IPR011765">
    <property type="entry name" value="Pept_M16_N"/>
</dbReference>
<gene>
    <name evidence="3" type="ORF">CLV58_10258</name>
</gene>
<dbReference type="InterPro" id="IPR050361">
    <property type="entry name" value="MPP/UQCRC_Complex"/>
</dbReference>
<evidence type="ECO:0000259" key="2">
    <source>
        <dbReference type="Pfam" id="PF05193"/>
    </source>
</evidence>
<dbReference type="GO" id="GO:0046872">
    <property type="term" value="F:metal ion binding"/>
    <property type="evidence" value="ECO:0007669"/>
    <property type="project" value="InterPro"/>
</dbReference>
<dbReference type="PANTHER" id="PTHR11851">
    <property type="entry name" value="METALLOPROTEASE"/>
    <property type="match status" value="1"/>
</dbReference>
<dbReference type="Pfam" id="PF05193">
    <property type="entry name" value="Peptidase_M16_C"/>
    <property type="match status" value="1"/>
</dbReference>
<protein>
    <submittedName>
        <fullName evidence="3">Putative Zn-dependent peptidase</fullName>
    </submittedName>
</protein>
<dbReference type="OrthoDB" id="9811314at2"/>
<evidence type="ECO:0000259" key="1">
    <source>
        <dbReference type="Pfam" id="PF00675"/>
    </source>
</evidence>
<keyword evidence="4" id="KW-1185">Reference proteome</keyword>
<dbReference type="PANTHER" id="PTHR11851:SF224">
    <property type="entry name" value="PROCESSING PROTEASE"/>
    <property type="match status" value="1"/>
</dbReference>
<sequence>MILDRTQPPAFQAIQEVRLPSLDAFTLDNGVVLNLISVPNQPVLRLECIFDAGTWHEQAPTSAFFALKMLSEGTPGRTSAQLSEYFDGYGAFLELNSGPDRSSVVVYCLTKFLPAVLPVLCEMITESTFPQKELDDLRNITTQNLRVNYEKNAYLAGVLFRAKVFGPTHPYGRSQNPEAVDQLTRADVTAFYERAIKNRPFQVLLAGQATAIEVEQINRTLGQLPIQHTQLDDVSLPALPNDMMPTLAEKEDSVQSSIRVGRRLFTRTHPDFFKMLVTNEVLGGYFGSRLMKNIREEKGFTYGISSNMPSFRRDGYFLIGTDVKRENTQETLDEVHKEIRRLQTEPVEADELNTVKNFMAGEFVGSLNTPFEIADRYKVILFDGLPADFLTTYIQRIRAVSADDILAMTNQYLNADQLQEVVVGGK</sequence>
<evidence type="ECO:0000313" key="4">
    <source>
        <dbReference type="Proteomes" id="UP000238375"/>
    </source>
</evidence>
<organism evidence="3 4">
    <name type="scientific">Spirosoma oryzae</name>
    <dbReference type="NCBI Taxonomy" id="1469603"/>
    <lineage>
        <taxon>Bacteria</taxon>
        <taxon>Pseudomonadati</taxon>
        <taxon>Bacteroidota</taxon>
        <taxon>Cytophagia</taxon>
        <taxon>Cytophagales</taxon>
        <taxon>Cytophagaceae</taxon>
        <taxon>Spirosoma</taxon>
    </lineage>
</organism>
<proteinExistence type="predicted"/>
<feature type="domain" description="Peptidase M16 C-terminal" evidence="2">
    <location>
        <begin position="183"/>
        <end position="357"/>
    </location>
</feature>
<comment type="caution">
    <text evidence="3">The sequence shown here is derived from an EMBL/GenBank/DDBJ whole genome shotgun (WGS) entry which is preliminary data.</text>
</comment>
<dbReference type="RefSeq" id="WP_106136177.1">
    <property type="nucleotide sequence ID" value="NZ_PVTE01000002.1"/>
</dbReference>
<dbReference type="InterPro" id="IPR011249">
    <property type="entry name" value="Metalloenz_LuxS/M16"/>
</dbReference>
<reference evidence="3 4" key="1">
    <citation type="submission" date="2018-03" db="EMBL/GenBank/DDBJ databases">
        <title>Genomic Encyclopedia of Archaeal and Bacterial Type Strains, Phase II (KMG-II): from individual species to whole genera.</title>
        <authorList>
            <person name="Goeker M."/>
        </authorList>
    </citation>
    <scope>NUCLEOTIDE SEQUENCE [LARGE SCALE GENOMIC DNA]</scope>
    <source>
        <strain evidence="3 4">DSM 28354</strain>
    </source>
</reference>